<proteinExistence type="predicted"/>
<dbReference type="InterPro" id="IPR002586">
    <property type="entry name" value="CobQ/CobB/MinD/ParA_Nub-bd_dom"/>
</dbReference>
<dbReference type="EMBL" id="NEVS01000004">
    <property type="protein sequence ID" value="OZI60102.1"/>
    <property type="molecule type" value="Genomic_DNA"/>
</dbReference>
<dbReference type="AlphaFoldDB" id="A0A261UFB5"/>
<keyword evidence="3" id="KW-1185">Reference proteome</keyword>
<gene>
    <name evidence="2" type="ORF">CAL28_11585</name>
</gene>
<dbReference type="CDD" id="cd02042">
    <property type="entry name" value="ParAB_family"/>
    <property type="match status" value="1"/>
</dbReference>
<dbReference type="Pfam" id="PF01656">
    <property type="entry name" value="CbiA"/>
    <property type="match status" value="1"/>
</dbReference>
<comment type="caution">
    <text evidence="2">The sequence shown here is derived from an EMBL/GenBank/DDBJ whole genome shotgun (WGS) entry which is preliminary data.</text>
</comment>
<dbReference type="RefSeq" id="WP_094841519.1">
    <property type="nucleotide sequence ID" value="NZ_NEVS01000004.1"/>
</dbReference>
<organism evidence="2 3">
    <name type="scientific">Bordetella genomosp. 11</name>
    <dbReference type="NCBI Taxonomy" id="1416808"/>
    <lineage>
        <taxon>Bacteria</taxon>
        <taxon>Pseudomonadati</taxon>
        <taxon>Pseudomonadota</taxon>
        <taxon>Betaproteobacteria</taxon>
        <taxon>Burkholderiales</taxon>
        <taxon>Alcaligenaceae</taxon>
        <taxon>Bordetella</taxon>
    </lineage>
</organism>
<evidence type="ECO:0000313" key="2">
    <source>
        <dbReference type="EMBL" id="OZI60102.1"/>
    </source>
</evidence>
<dbReference type="OrthoDB" id="454462at2"/>
<sequence length="209" mass="22429">MIKIMINTPKGGVGKTTTATNIALLLARRGQRVLAVDLAGGLLMSQALARTPEFASGTDNRIDSKEAERVPTRFPGSSNFDYAVIDTDDSYTVFEDLLKGDQSGWRVISPINPLDQVGLMRIPHELRAVSVGAYLSPNGPKMRVFANMAYPGDVAEGAATLREALSYEGIERLMLATAVPYATTTSAPIRLSDAAYNIALNELLAEIGI</sequence>
<dbReference type="Gene3D" id="3.40.50.300">
    <property type="entry name" value="P-loop containing nucleotide triphosphate hydrolases"/>
    <property type="match status" value="1"/>
</dbReference>
<name>A0A261UFB5_9BORD</name>
<evidence type="ECO:0000313" key="3">
    <source>
        <dbReference type="Proteomes" id="UP000215767"/>
    </source>
</evidence>
<dbReference type="SUPFAM" id="SSF52540">
    <property type="entry name" value="P-loop containing nucleoside triphosphate hydrolases"/>
    <property type="match status" value="1"/>
</dbReference>
<dbReference type="Proteomes" id="UP000215767">
    <property type="component" value="Unassembled WGS sequence"/>
</dbReference>
<accession>A0A261UFB5</accession>
<dbReference type="InterPro" id="IPR027417">
    <property type="entry name" value="P-loop_NTPase"/>
</dbReference>
<evidence type="ECO:0000259" key="1">
    <source>
        <dbReference type="Pfam" id="PF01656"/>
    </source>
</evidence>
<reference evidence="3" key="1">
    <citation type="submission" date="2017-05" db="EMBL/GenBank/DDBJ databases">
        <title>Complete and WGS of Bordetella genogroups.</title>
        <authorList>
            <person name="Spilker T."/>
            <person name="Lipuma J."/>
        </authorList>
    </citation>
    <scope>NUCLEOTIDE SEQUENCE [LARGE SCALE GENOMIC DNA]</scope>
    <source>
        <strain evidence="3">AU8856</strain>
    </source>
</reference>
<protein>
    <recommendedName>
        <fullName evidence="1">CobQ/CobB/MinD/ParA nucleotide binding domain-containing protein</fullName>
    </recommendedName>
</protein>
<feature type="domain" description="CobQ/CobB/MinD/ParA nucleotide binding" evidence="1">
    <location>
        <begin position="4"/>
        <end position="103"/>
    </location>
</feature>